<keyword evidence="4" id="KW-1185">Reference proteome</keyword>
<organism evidence="3 4">
    <name type="scientific">Platanthera guangdongensis</name>
    <dbReference type="NCBI Taxonomy" id="2320717"/>
    <lineage>
        <taxon>Eukaryota</taxon>
        <taxon>Viridiplantae</taxon>
        <taxon>Streptophyta</taxon>
        <taxon>Embryophyta</taxon>
        <taxon>Tracheophyta</taxon>
        <taxon>Spermatophyta</taxon>
        <taxon>Magnoliopsida</taxon>
        <taxon>Liliopsida</taxon>
        <taxon>Asparagales</taxon>
        <taxon>Orchidaceae</taxon>
        <taxon>Orchidoideae</taxon>
        <taxon>Orchideae</taxon>
        <taxon>Orchidinae</taxon>
        <taxon>Platanthera</taxon>
    </lineage>
</organism>
<reference evidence="3 4" key="1">
    <citation type="journal article" date="2022" name="Nat. Plants">
        <title>Genomes of leafy and leafless Platanthera orchids illuminate the evolution of mycoheterotrophy.</title>
        <authorList>
            <person name="Li M.H."/>
            <person name="Liu K.W."/>
            <person name="Li Z."/>
            <person name="Lu H.C."/>
            <person name="Ye Q.L."/>
            <person name="Zhang D."/>
            <person name="Wang J.Y."/>
            <person name="Li Y.F."/>
            <person name="Zhong Z.M."/>
            <person name="Liu X."/>
            <person name="Yu X."/>
            <person name="Liu D.K."/>
            <person name="Tu X.D."/>
            <person name="Liu B."/>
            <person name="Hao Y."/>
            <person name="Liao X.Y."/>
            <person name="Jiang Y.T."/>
            <person name="Sun W.H."/>
            <person name="Chen J."/>
            <person name="Chen Y.Q."/>
            <person name="Ai Y."/>
            <person name="Zhai J.W."/>
            <person name="Wu S.S."/>
            <person name="Zhou Z."/>
            <person name="Hsiao Y.Y."/>
            <person name="Wu W.L."/>
            <person name="Chen Y.Y."/>
            <person name="Lin Y.F."/>
            <person name="Hsu J.L."/>
            <person name="Li C.Y."/>
            <person name="Wang Z.W."/>
            <person name="Zhao X."/>
            <person name="Zhong W.Y."/>
            <person name="Ma X.K."/>
            <person name="Ma L."/>
            <person name="Huang J."/>
            <person name="Chen G.Z."/>
            <person name="Huang M.Z."/>
            <person name="Huang L."/>
            <person name="Peng D.H."/>
            <person name="Luo Y.B."/>
            <person name="Zou S.Q."/>
            <person name="Chen S.P."/>
            <person name="Lan S."/>
            <person name="Tsai W.C."/>
            <person name="Van de Peer Y."/>
            <person name="Liu Z.J."/>
        </authorList>
    </citation>
    <scope>NUCLEOTIDE SEQUENCE [LARGE SCALE GENOMIC DNA]</scope>
    <source>
        <strain evidence="3">Lor288</strain>
    </source>
</reference>
<comment type="caution">
    <text evidence="3">The sequence shown here is derived from an EMBL/GenBank/DDBJ whole genome shotgun (WGS) entry which is preliminary data.</text>
</comment>
<evidence type="ECO:0000313" key="4">
    <source>
        <dbReference type="Proteomes" id="UP001412067"/>
    </source>
</evidence>
<protein>
    <recommendedName>
        <fullName evidence="5">Sphingomyelin phosphodiesterase 4</fullName>
    </recommendedName>
</protein>
<sequence>MMPRPYSLDAHTRAQDLASSVLSSSSPSAIASAVSAVETILRKLSADQSRAFFSIAFPAIICRLFGFDDSSQNTARSPAASTAWIEQAYHDPDLAARLFALLSPHGLLFSAISSADRHGLVNYAFPAERLPEWMRYALQSERHFPVLVDLCPLFRGRVKEDPIQDAYQLQLNAFEYYIFWFAYYPVCKGNSEGSDNSLVEKSRRKSRLVNWTSSLPILVNPSRRSGQKAEVSLYLRLLYAYLSSFVPKGGLGSYQPYRSSLLHYSSSCDISVFEQAEFLVYTLIHFWLVDNDFSPISLTNCRSFGISFPYRAVSVEAPPTAGLGEAVKLFVLYLSFCLVSLTEGSNQKVLESVGSFSMRPMISLGNTADSWNSAVQRPLYRFVLRTFLFCPIGVSMNNVAQVLSAWVTYIAPWLTHPDDFVEFEPPTMQKLESSKKNPVQGKNNGENGRSNPETVFSPLWEGYVASNYLFYSSLVVHFIGFAHKFLHTNIEAVVYMVLKDPCLRSQSNYIPGQIPKLGLFKDIQKSLIAKDTLSVYTSSYNLTEGITGLSLVPWHRFTLLQKRINNAVSQFLMPGKLFNLYQDASMFLDWEGGLCESDADGSFLHDNWNRDLKLFNDGEDGALKLLQLFVLRAEHEIKAVPGDSTRSLQSLDSIKLKMNVLFDCAISRSPHRPNPAGEARAVGRSREAFTPKRPGFRTGCWADVKYKGDWMHRPISDAEVAWLARLLIRASDWLNEALALDPVDGAQACGPIYVELSSGDRIFEGGPKEAALVLLSLTASWLGLLGHSVLGVMRGRGMRINLRVFSSKKMFMFLVIFGAGYGLKKALSQPTTASSLAHEAELTRNCT</sequence>
<feature type="transmembrane region" description="Helical" evidence="2">
    <location>
        <begin position="810"/>
        <end position="827"/>
    </location>
</feature>
<evidence type="ECO:0008006" key="5">
    <source>
        <dbReference type="Google" id="ProtNLM"/>
    </source>
</evidence>
<dbReference type="Proteomes" id="UP001412067">
    <property type="component" value="Unassembled WGS sequence"/>
</dbReference>
<feature type="compositionally biased region" description="Polar residues" evidence="1">
    <location>
        <begin position="436"/>
        <end position="451"/>
    </location>
</feature>
<evidence type="ECO:0000256" key="1">
    <source>
        <dbReference type="SAM" id="MobiDB-lite"/>
    </source>
</evidence>
<accession>A0ABR2MZN0</accession>
<keyword evidence="2" id="KW-0472">Membrane</keyword>
<evidence type="ECO:0000313" key="3">
    <source>
        <dbReference type="EMBL" id="KAK8969700.1"/>
    </source>
</evidence>
<name>A0ABR2MZN0_9ASPA</name>
<evidence type="ECO:0000256" key="2">
    <source>
        <dbReference type="SAM" id="Phobius"/>
    </source>
</evidence>
<dbReference type="PANTHER" id="PTHR31801:SF1">
    <property type="entry name" value="SPHINGOMYELIN PHOSPHODIESTERASE"/>
    <property type="match status" value="1"/>
</dbReference>
<dbReference type="EMBL" id="JBBWWR010000003">
    <property type="protein sequence ID" value="KAK8969700.1"/>
    <property type="molecule type" value="Genomic_DNA"/>
</dbReference>
<gene>
    <name evidence="3" type="ORF">KSP40_PGU002029</name>
</gene>
<keyword evidence="2" id="KW-0812">Transmembrane</keyword>
<feature type="region of interest" description="Disordered" evidence="1">
    <location>
        <begin position="430"/>
        <end position="451"/>
    </location>
</feature>
<dbReference type="PANTHER" id="PTHR31801">
    <property type="entry name" value="ALTERED INHERITANCE OF MITOCHONDRIA PROTEIN 24, MITOCHONDRIAL"/>
    <property type="match status" value="1"/>
</dbReference>
<proteinExistence type="predicted"/>
<keyword evidence="2" id="KW-1133">Transmembrane helix</keyword>
<feature type="transmembrane region" description="Helical" evidence="2">
    <location>
        <begin position="770"/>
        <end position="790"/>
    </location>
</feature>